<keyword evidence="5 6" id="KW-0472">Membrane</keyword>
<organism evidence="8 9">
    <name type="scientific">Clostridium omnivorum</name>
    <dbReference type="NCBI Taxonomy" id="1604902"/>
    <lineage>
        <taxon>Bacteria</taxon>
        <taxon>Bacillati</taxon>
        <taxon>Bacillota</taxon>
        <taxon>Clostridia</taxon>
        <taxon>Eubacteriales</taxon>
        <taxon>Clostridiaceae</taxon>
        <taxon>Clostridium</taxon>
    </lineage>
</organism>
<evidence type="ECO:0000256" key="5">
    <source>
        <dbReference type="ARBA" id="ARBA00023136"/>
    </source>
</evidence>
<dbReference type="PANTHER" id="PTHR12677">
    <property type="entry name" value="GOLGI APPARATUS MEMBRANE PROTEIN TVP38-RELATED"/>
    <property type="match status" value="1"/>
</dbReference>
<dbReference type="InterPro" id="IPR015414">
    <property type="entry name" value="TMEM64"/>
</dbReference>
<keyword evidence="3 6" id="KW-0812">Transmembrane</keyword>
<comment type="caution">
    <text evidence="6">Lacks conserved residue(s) required for the propagation of feature annotation.</text>
</comment>
<keyword evidence="4 6" id="KW-1133">Transmembrane helix</keyword>
<dbReference type="EMBL" id="BRXR01000001">
    <property type="protein sequence ID" value="GLC29244.1"/>
    <property type="molecule type" value="Genomic_DNA"/>
</dbReference>
<feature type="domain" description="VTT" evidence="7">
    <location>
        <begin position="82"/>
        <end position="198"/>
    </location>
</feature>
<evidence type="ECO:0000313" key="8">
    <source>
        <dbReference type="EMBL" id="GLC29244.1"/>
    </source>
</evidence>
<feature type="transmembrane region" description="Helical" evidence="6">
    <location>
        <begin position="94"/>
        <end position="119"/>
    </location>
</feature>
<evidence type="ECO:0000313" key="9">
    <source>
        <dbReference type="Proteomes" id="UP001208567"/>
    </source>
</evidence>
<evidence type="ECO:0000256" key="6">
    <source>
        <dbReference type="RuleBase" id="RU366058"/>
    </source>
</evidence>
<evidence type="ECO:0000256" key="4">
    <source>
        <dbReference type="ARBA" id="ARBA00022989"/>
    </source>
</evidence>
<comment type="subcellular location">
    <subcellularLocation>
        <location evidence="1 6">Cell membrane</location>
        <topology evidence="1 6">Multi-pass membrane protein</topology>
    </subcellularLocation>
</comment>
<evidence type="ECO:0000259" key="7">
    <source>
        <dbReference type="Pfam" id="PF09335"/>
    </source>
</evidence>
<dbReference type="Pfam" id="PF09335">
    <property type="entry name" value="VTT_dom"/>
    <property type="match status" value="1"/>
</dbReference>
<dbReference type="PANTHER" id="PTHR12677:SF49">
    <property type="entry name" value="TVP38_TMEM64 FAMILY MEMBRANE PROTEIN"/>
    <property type="match status" value="1"/>
</dbReference>
<sequence length="230" mass="26117">MDKTSKKDLKGKYFKYIVFILIIAAIFFFIFTRRPGMRFINVHSFKKIINVHNLRRFIISYGPFAAVVFVLIYSLKPVVLVVPASLLSIMAGNIFGPVKATFLSMVSCFFAGTLAFYLARMLGKSFVEKILGEKALKLDNSIEQHGFRIMLLMRLSTIFPYDPLSYAAGLTKMRYRDFILGTLIGILPEMIAYSYVGHNMQHPSILKFVAPVCIVAFIAVMSYRSYKKAS</sequence>
<keyword evidence="2 6" id="KW-1003">Cell membrane</keyword>
<reference evidence="8 9" key="1">
    <citation type="journal article" date="2024" name="Int. J. Syst. Evol. Microbiol.">
        <title>Clostridium omnivorum sp. nov., isolated from anoxic soil under the treatment of reductive soil disinfestation.</title>
        <authorList>
            <person name="Ueki A."/>
            <person name="Tonouchi A."/>
            <person name="Kaku N."/>
            <person name="Honma S."/>
            <person name="Ueki K."/>
        </authorList>
    </citation>
    <scope>NUCLEOTIDE SEQUENCE [LARGE SCALE GENOMIC DNA]</scope>
    <source>
        <strain evidence="8 9">E14</strain>
    </source>
</reference>
<protein>
    <recommendedName>
        <fullName evidence="6">TVP38/TMEM64 family membrane protein</fullName>
    </recommendedName>
</protein>
<comment type="similarity">
    <text evidence="6">Belongs to the TVP38/TMEM64 family.</text>
</comment>
<name>A0ABQ5N226_9CLOT</name>
<evidence type="ECO:0000256" key="1">
    <source>
        <dbReference type="ARBA" id="ARBA00004651"/>
    </source>
</evidence>
<accession>A0ABQ5N226</accession>
<keyword evidence="9" id="KW-1185">Reference proteome</keyword>
<dbReference type="Proteomes" id="UP001208567">
    <property type="component" value="Unassembled WGS sequence"/>
</dbReference>
<feature type="transmembrane region" description="Helical" evidence="6">
    <location>
        <begin position="208"/>
        <end position="226"/>
    </location>
</feature>
<gene>
    <name evidence="8" type="ORF">bsdE14_06540</name>
</gene>
<evidence type="ECO:0000256" key="2">
    <source>
        <dbReference type="ARBA" id="ARBA00022475"/>
    </source>
</evidence>
<feature type="transmembrane region" description="Helical" evidence="6">
    <location>
        <begin position="13"/>
        <end position="32"/>
    </location>
</feature>
<dbReference type="RefSeq" id="WP_264848530.1">
    <property type="nucleotide sequence ID" value="NZ_BRXR01000001.1"/>
</dbReference>
<evidence type="ECO:0000256" key="3">
    <source>
        <dbReference type="ARBA" id="ARBA00022692"/>
    </source>
</evidence>
<dbReference type="InterPro" id="IPR032816">
    <property type="entry name" value="VTT_dom"/>
</dbReference>
<comment type="caution">
    <text evidence="8">The sequence shown here is derived from an EMBL/GenBank/DDBJ whole genome shotgun (WGS) entry which is preliminary data.</text>
</comment>
<proteinExistence type="inferred from homology"/>
<feature type="transmembrane region" description="Helical" evidence="6">
    <location>
        <begin position="178"/>
        <end position="196"/>
    </location>
</feature>